<evidence type="ECO:0000313" key="4">
    <source>
        <dbReference type="Proteomes" id="UP000275401"/>
    </source>
</evidence>
<evidence type="ECO:0000313" key="3">
    <source>
        <dbReference type="EMBL" id="RNG28230.1"/>
    </source>
</evidence>
<feature type="region of interest" description="Disordered" evidence="1">
    <location>
        <begin position="64"/>
        <end position="88"/>
    </location>
</feature>
<dbReference type="AlphaFoldDB" id="A0A3M8WFL2"/>
<sequence length="154" mass="15391">MGAMTTAESGRDRARGGAVRWARVAAVALLAALAVLLHHETNTAFPSSVRATAMTGMAGMAHASSATMSTDGGGSDGPTRASVPAAHSDGGGACSGMAMQHCSSAGVDGVTFMPPNEPWSGREGHAHATPTGRFVPGAVSRAPPDLSVLSRLLL</sequence>
<evidence type="ECO:0000256" key="1">
    <source>
        <dbReference type="SAM" id="MobiDB-lite"/>
    </source>
</evidence>
<feature type="region of interest" description="Disordered" evidence="1">
    <location>
        <begin position="118"/>
        <end position="138"/>
    </location>
</feature>
<comment type="caution">
    <text evidence="3">The sequence shown here is derived from an EMBL/GenBank/DDBJ whole genome shotgun (WGS) entry which is preliminary data.</text>
</comment>
<keyword evidence="2" id="KW-0812">Transmembrane</keyword>
<reference evidence="3 4" key="1">
    <citation type="submission" date="2018-11" db="EMBL/GenBank/DDBJ databases">
        <title>The Potential of Streptomyces as Biocontrol Agents against the Tomato grey mould, Botrytis cinerea (Gray mold) Frontiers in Microbiology.</title>
        <authorList>
            <person name="Li D."/>
        </authorList>
    </citation>
    <scope>NUCLEOTIDE SEQUENCE [LARGE SCALE GENOMIC DNA]</scope>
    <source>
        <strain evidence="3 4">NEAU-LD23</strain>
    </source>
</reference>
<keyword evidence="2" id="KW-0472">Membrane</keyword>
<feature type="transmembrane region" description="Helical" evidence="2">
    <location>
        <begin position="21"/>
        <end position="39"/>
    </location>
</feature>
<evidence type="ECO:0008006" key="5">
    <source>
        <dbReference type="Google" id="ProtNLM"/>
    </source>
</evidence>
<keyword evidence="2" id="KW-1133">Transmembrane helix</keyword>
<dbReference type="Proteomes" id="UP000275401">
    <property type="component" value="Unassembled WGS sequence"/>
</dbReference>
<accession>A0A3M8WFL2</accession>
<keyword evidence="4" id="KW-1185">Reference proteome</keyword>
<name>A0A3M8WFL2_9ACTN</name>
<evidence type="ECO:0000256" key="2">
    <source>
        <dbReference type="SAM" id="Phobius"/>
    </source>
</evidence>
<gene>
    <name evidence="3" type="ORF">EEJ42_12725</name>
</gene>
<dbReference type="EMBL" id="RIBZ01000167">
    <property type="protein sequence ID" value="RNG28230.1"/>
    <property type="molecule type" value="Genomic_DNA"/>
</dbReference>
<organism evidence="3 4">
    <name type="scientific">Streptomyces botrytidirepellens</name>
    <dbReference type="NCBI Taxonomy" id="2486417"/>
    <lineage>
        <taxon>Bacteria</taxon>
        <taxon>Bacillati</taxon>
        <taxon>Actinomycetota</taxon>
        <taxon>Actinomycetes</taxon>
        <taxon>Kitasatosporales</taxon>
        <taxon>Streptomycetaceae</taxon>
        <taxon>Streptomyces</taxon>
    </lineage>
</organism>
<protein>
    <recommendedName>
        <fullName evidence="5">DUF2946 domain-containing protein</fullName>
    </recommendedName>
</protein>
<proteinExistence type="predicted"/>